<dbReference type="AlphaFoldDB" id="A0AAD7JDQ7"/>
<dbReference type="Proteomes" id="UP001215598">
    <property type="component" value="Unassembled WGS sequence"/>
</dbReference>
<gene>
    <name evidence="2" type="ORF">B0H16DRAFT_1455853</name>
</gene>
<accession>A0AAD7JDQ7</accession>
<protein>
    <submittedName>
        <fullName evidence="2">Uncharacterized protein</fullName>
    </submittedName>
</protein>
<evidence type="ECO:0000256" key="1">
    <source>
        <dbReference type="SAM" id="MobiDB-lite"/>
    </source>
</evidence>
<comment type="caution">
    <text evidence="2">The sequence shown here is derived from an EMBL/GenBank/DDBJ whole genome shotgun (WGS) entry which is preliminary data.</text>
</comment>
<dbReference type="EMBL" id="JARKIB010000033">
    <property type="protein sequence ID" value="KAJ7762248.1"/>
    <property type="molecule type" value="Genomic_DNA"/>
</dbReference>
<feature type="compositionally biased region" description="Polar residues" evidence="1">
    <location>
        <begin position="126"/>
        <end position="136"/>
    </location>
</feature>
<sequence>MPNFMPVVRLIVTALNWRMVQINAGNLLTHRIAAVFNVQNSRKTPQLSHGDIWYLLLPYNIHVPNIYPSILFFIFGYKKAWAQARAQGFRPCTQGSGSGLENLKPEPAQAEPKPGHSGRAGPATSLEATPRNNSSKFTDRQIPPGNFTICIPIAARIP</sequence>
<proteinExistence type="predicted"/>
<evidence type="ECO:0000313" key="2">
    <source>
        <dbReference type="EMBL" id="KAJ7762248.1"/>
    </source>
</evidence>
<feature type="region of interest" description="Disordered" evidence="1">
    <location>
        <begin position="93"/>
        <end position="141"/>
    </location>
</feature>
<keyword evidence="3" id="KW-1185">Reference proteome</keyword>
<reference evidence="2" key="1">
    <citation type="submission" date="2023-03" db="EMBL/GenBank/DDBJ databases">
        <title>Massive genome expansion in bonnet fungi (Mycena s.s.) driven by repeated elements and novel gene families across ecological guilds.</title>
        <authorList>
            <consortium name="Lawrence Berkeley National Laboratory"/>
            <person name="Harder C.B."/>
            <person name="Miyauchi S."/>
            <person name="Viragh M."/>
            <person name="Kuo A."/>
            <person name="Thoen E."/>
            <person name="Andreopoulos B."/>
            <person name="Lu D."/>
            <person name="Skrede I."/>
            <person name="Drula E."/>
            <person name="Henrissat B."/>
            <person name="Morin E."/>
            <person name="Kohler A."/>
            <person name="Barry K."/>
            <person name="LaButti K."/>
            <person name="Morin E."/>
            <person name="Salamov A."/>
            <person name="Lipzen A."/>
            <person name="Mereny Z."/>
            <person name="Hegedus B."/>
            <person name="Baldrian P."/>
            <person name="Stursova M."/>
            <person name="Weitz H."/>
            <person name="Taylor A."/>
            <person name="Grigoriev I.V."/>
            <person name="Nagy L.G."/>
            <person name="Martin F."/>
            <person name="Kauserud H."/>
        </authorList>
    </citation>
    <scope>NUCLEOTIDE SEQUENCE</scope>
    <source>
        <strain evidence="2">CBHHK182m</strain>
    </source>
</reference>
<evidence type="ECO:0000313" key="3">
    <source>
        <dbReference type="Proteomes" id="UP001215598"/>
    </source>
</evidence>
<name>A0AAD7JDQ7_9AGAR</name>
<organism evidence="2 3">
    <name type="scientific">Mycena metata</name>
    <dbReference type="NCBI Taxonomy" id="1033252"/>
    <lineage>
        <taxon>Eukaryota</taxon>
        <taxon>Fungi</taxon>
        <taxon>Dikarya</taxon>
        <taxon>Basidiomycota</taxon>
        <taxon>Agaricomycotina</taxon>
        <taxon>Agaricomycetes</taxon>
        <taxon>Agaricomycetidae</taxon>
        <taxon>Agaricales</taxon>
        <taxon>Marasmiineae</taxon>
        <taxon>Mycenaceae</taxon>
        <taxon>Mycena</taxon>
    </lineage>
</organism>